<keyword evidence="3" id="KW-1185">Reference proteome</keyword>
<dbReference type="RefSeq" id="WP_169162255.1">
    <property type="nucleotide sequence ID" value="NZ_JABBFW010000017.1"/>
</dbReference>
<comment type="caution">
    <text evidence="2">The sequence shown here is derived from an EMBL/GenBank/DDBJ whole genome shotgun (WGS) entry which is preliminary data.</text>
</comment>
<evidence type="ECO:0000313" key="3">
    <source>
        <dbReference type="Proteomes" id="UP000574067"/>
    </source>
</evidence>
<proteinExistence type="predicted"/>
<gene>
    <name evidence="2" type="ORF">HHL10_20470</name>
</gene>
<dbReference type="EMBL" id="JABBFW010000017">
    <property type="protein sequence ID" value="NML17352.1"/>
    <property type="molecule type" value="Genomic_DNA"/>
</dbReference>
<accession>A0A848FDG8</accession>
<evidence type="ECO:0000313" key="2">
    <source>
        <dbReference type="EMBL" id="NML17352.1"/>
    </source>
</evidence>
<protein>
    <submittedName>
        <fullName evidence="2">Uncharacterized protein</fullName>
    </submittedName>
</protein>
<feature type="compositionally biased region" description="Polar residues" evidence="1">
    <location>
        <begin position="29"/>
        <end position="45"/>
    </location>
</feature>
<evidence type="ECO:0000256" key="1">
    <source>
        <dbReference type="SAM" id="MobiDB-lite"/>
    </source>
</evidence>
<dbReference type="Proteomes" id="UP000574067">
    <property type="component" value="Unassembled WGS sequence"/>
</dbReference>
<reference evidence="2 3" key="1">
    <citation type="submission" date="2020-04" db="EMBL/GenBank/DDBJ databases">
        <title>Azohydromonas sp. isolated from soil.</title>
        <authorList>
            <person name="Dahal R.H."/>
        </authorList>
    </citation>
    <scope>NUCLEOTIDE SEQUENCE [LARGE SCALE GENOMIC DNA]</scope>
    <source>
        <strain evidence="2 3">G-1-1-14</strain>
    </source>
</reference>
<feature type="region of interest" description="Disordered" evidence="1">
    <location>
        <begin position="1"/>
        <end position="70"/>
    </location>
</feature>
<name>A0A848FDG8_9BURK</name>
<sequence length="179" mass="19267">MQAVTPLRFVASAGGGPWPERLKSKESEMSNSVDRSTTSHNSSDPISGDAGVEKAGPVQATGDAGRGPAGSEQEQLMLAYGICLDGCRYCFGNYCSVRLQDAITYARLVARRALYTSDGTRLTRRASSGGVQPPGDLDRALMASLGVSFDDGRYLFEGSRYSRLADAVAFARLRRVHMY</sequence>
<organism evidence="2 3">
    <name type="scientific">Azohydromonas caseinilytica</name>
    <dbReference type="NCBI Taxonomy" id="2728836"/>
    <lineage>
        <taxon>Bacteria</taxon>
        <taxon>Pseudomonadati</taxon>
        <taxon>Pseudomonadota</taxon>
        <taxon>Betaproteobacteria</taxon>
        <taxon>Burkholderiales</taxon>
        <taxon>Sphaerotilaceae</taxon>
        <taxon>Azohydromonas</taxon>
    </lineage>
</organism>
<dbReference type="AlphaFoldDB" id="A0A848FDG8"/>